<feature type="region of interest" description="Disordered" evidence="6">
    <location>
        <begin position="1"/>
        <end position="21"/>
    </location>
</feature>
<evidence type="ECO:0000256" key="2">
    <source>
        <dbReference type="ARBA" id="ARBA00023054"/>
    </source>
</evidence>
<dbReference type="EMBL" id="BRZM01000033">
    <property type="protein sequence ID" value="GLD58226.1"/>
    <property type="molecule type" value="Genomic_DNA"/>
</dbReference>
<evidence type="ECO:0000256" key="1">
    <source>
        <dbReference type="ARBA" id="ARBA00023018"/>
    </source>
</evidence>
<gene>
    <name evidence="7" type="ORF">AKAME5_001035900</name>
</gene>
<evidence type="ECO:0000313" key="8">
    <source>
        <dbReference type="Proteomes" id="UP001279410"/>
    </source>
</evidence>
<keyword evidence="2" id="KW-0175">Coiled coil</keyword>
<feature type="compositionally biased region" description="Basic and acidic residues" evidence="6">
    <location>
        <begin position="7"/>
        <end position="21"/>
    </location>
</feature>
<dbReference type="PANTHER" id="PTHR15917:SF3">
    <property type="entry name" value="INHIBITORY SYNAPTIC FACTOR 1"/>
    <property type="match status" value="1"/>
</dbReference>
<dbReference type="AlphaFoldDB" id="A0AAD3MQT3"/>
<name>A0AAD3MQT3_LATJO</name>
<dbReference type="Proteomes" id="UP001279410">
    <property type="component" value="Unassembled WGS sequence"/>
</dbReference>
<comment type="similarity">
    <text evidence="4">Belongs to the INSYN1 family.</text>
</comment>
<dbReference type="GO" id="GO:0060080">
    <property type="term" value="P:inhibitory postsynaptic potential"/>
    <property type="evidence" value="ECO:0007669"/>
    <property type="project" value="TreeGrafter"/>
</dbReference>
<sequence>MSLSRAPARDTSETPSPRERIRSHMKMVIDQLEGILKELKDVAKELRELCPTHHALLYVLAQLEVQGHSSQCTFSLVSRRSGPSARE</sequence>
<keyword evidence="8" id="KW-1185">Reference proteome</keyword>
<evidence type="ECO:0000256" key="6">
    <source>
        <dbReference type="SAM" id="MobiDB-lite"/>
    </source>
</evidence>
<dbReference type="PANTHER" id="PTHR15917">
    <property type="match status" value="1"/>
</dbReference>
<proteinExistence type="inferred from homology"/>
<protein>
    <recommendedName>
        <fullName evidence="5">Inhibitory synaptic factor 1</fullName>
    </recommendedName>
</protein>
<comment type="subcellular location">
    <subcellularLocation>
        <location evidence="3">Postsynaptic density</location>
    </subcellularLocation>
</comment>
<evidence type="ECO:0000256" key="5">
    <source>
        <dbReference type="ARBA" id="ARBA00039636"/>
    </source>
</evidence>
<evidence type="ECO:0000256" key="4">
    <source>
        <dbReference type="ARBA" id="ARBA00038239"/>
    </source>
</evidence>
<reference evidence="7" key="1">
    <citation type="submission" date="2022-08" db="EMBL/GenBank/DDBJ databases">
        <title>Genome sequencing of akame (Lates japonicus).</title>
        <authorList>
            <person name="Hashiguchi Y."/>
            <person name="Takahashi H."/>
        </authorList>
    </citation>
    <scope>NUCLEOTIDE SEQUENCE</scope>
    <source>
        <strain evidence="7">Kochi</strain>
    </source>
</reference>
<dbReference type="InterPro" id="IPR027997">
    <property type="entry name" value="Largen/INSYN1"/>
</dbReference>
<keyword evidence="1" id="KW-0770">Synapse</keyword>
<organism evidence="7 8">
    <name type="scientific">Lates japonicus</name>
    <name type="common">Japanese lates</name>
    <dbReference type="NCBI Taxonomy" id="270547"/>
    <lineage>
        <taxon>Eukaryota</taxon>
        <taxon>Metazoa</taxon>
        <taxon>Chordata</taxon>
        <taxon>Craniata</taxon>
        <taxon>Vertebrata</taxon>
        <taxon>Euteleostomi</taxon>
        <taxon>Actinopterygii</taxon>
        <taxon>Neopterygii</taxon>
        <taxon>Teleostei</taxon>
        <taxon>Neoteleostei</taxon>
        <taxon>Acanthomorphata</taxon>
        <taxon>Carangaria</taxon>
        <taxon>Carangaria incertae sedis</taxon>
        <taxon>Centropomidae</taxon>
        <taxon>Lates</taxon>
    </lineage>
</organism>
<evidence type="ECO:0000256" key="3">
    <source>
        <dbReference type="ARBA" id="ARBA00034105"/>
    </source>
</evidence>
<accession>A0AAD3MQT3</accession>
<comment type="caution">
    <text evidence="7">The sequence shown here is derived from an EMBL/GenBank/DDBJ whole genome shotgun (WGS) entry which is preliminary data.</text>
</comment>
<evidence type="ECO:0000313" key="7">
    <source>
        <dbReference type="EMBL" id="GLD58226.1"/>
    </source>
</evidence>
<dbReference type="GO" id="GO:0014069">
    <property type="term" value="C:postsynaptic density"/>
    <property type="evidence" value="ECO:0007669"/>
    <property type="project" value="UniProtKB-SubCell"/>
</dbReference>